<dbReference type="RefSeq" id="WP_045831118.1">
    <property type="nucleotide sequence ID" value="NZ_JZRB01000056.1"/>
</dbReference>
<name>A0A0F3K5I4_9GAMM</name>
<dbReference type="PANTHER" id="PTHR46623">
    <property type="entry name" value="CARBOXYMETHYLENEBUTENOLIDASE-RELATED"/>
    <property type="match status" value="1"/>
</dbReference>
<dbReference type="PANTHER" id="PTHR46623:SF6">
    <property type="entry name" value="ALPHA_BETA-HYDROLASES SUPERFAMILY PROTEIN"/>
    <property type="match status" value="1"/>
</dbReference>
<evidence type="ECO:0000259" key="1">
    <source>
        <dbReference type="Pfam" id="PF01738"/>
    </source>
</evidence>
<dbReference type="AlphaFoldDB" id="A0A0F3K5I4"/>
<evidence type="ECO:0000313" key="3">
    <source>
        <dbReference type="Proteomes" id="UP000033651"/>
    </source>
</evidence>
<dbReference type="Pfam" id="PF01738">
    <property type="entry name" value="DLH"/>
    <property type="match status" value="1"/>
</dbReference>
<dbReference type="InterPro" id="IPR002925">
    <property type="entry name" value="Dienelactn_hydro"/>
</dbReference>
<dbReference type="Proteomes" id="UP000033651">
    <property type="component" value="Unassembled WGS sequence"/>
</dbReference>
<dbReference type="OrthoDB" id="9787933at2"/>
<dbReference type="GO" id="GO:0016787">
    <property type="term" value="F:hydrolase activity"/>
    <property type="evidence" value="ECO:0007669"/>
    <property type="project" value="InterPro"/>
</dbReference>
<feature type="domain" description="Dienelactone hydrolase" evidence="1">
    <location>
        <begin position="14"/>
        <end position="229"/>
    </location>
</feature>
<dbReference type="SUPFAM" id="SSF53474">
    <property type="entry name" value="alpha/beta-Hydrolases"/>
    <property type="match status" value="1"/>
</dbReference>
<comment type="caution">
    <text evidence="2">The sequence shown here is derived from an EMBL/GenBank/DDBJ whole genome shotgun (WGS) entry which is preliminary data.</text>
</comment>
<dbReference type="PATRIC" id="fig|345309.4.peg.3509"/>
<organism evidence="2 3">
    <name type="scientific">Luteibacter yeojuensis</name>
    <dbReference type="NCBI Taxonomy" id="345309"/>
    <lineage>
        <taxon>Bacteria</taxon>
        <taxon>Pseudomonadati</taxon>
        <taxon>Pseudomonadota</taxon>
        <taxon>Gammaproteobacteria</taxon>
        <taxon>Lysobacterales</taxon>
        <taxon>Rhodanobacteraceae</taxon>
        <taxon>Luteibacter</taxon>
    </lineage>
</organism>
<accession>A0A0F3K5I4</accession>
<dbReference type="InterPro" id="IPR029058">
    <property type="entry name" value="AB_hydrolase_fold"/>
</dbReference>
<dbReference type="Gene3D" id="3.40.50.1820">
    <property type="entry name" value="alpha/beta hydrolase"/>
    <property type="match status" value="1"/>
</dbReference>
<sequence length="231" mass="24915">MSQNLTVTTPDGCFDAYVARPAQTLAPVVIVIQEIFGVTEGIRSIADGLARDGFIAVAPDLFWRFQPGILLSEHSEADWQKALAYYGRLDLGKTTDDIVATIDAARALPGASGKVGVMGYCLGGLLTFLTAARGKTDAAVEYYGARTEEFLDAGKGITTPLLMHLAGNDEFMSEAARTQIKAALGDKPNVEIHVYAGRNHAFARPQGDHYDAEDAERANARTRAFLAEHLR</sequence>
<keyword evidence="3" id="KW-1185">Reference proteome</keyword>
<gene>
    <name evidence="2" type="ORF">VI08_18500</name>
</gene>
<evidence type="ECO:0000313" key="2">
    <source>
        <dbReference type="EMBL" id="KJV26468.1"/>
    </source>
</evidence>
<dbReference type="InterPro" id="IPR051049">
    <property type="entry name" value="Dienelactone_hydrolase-like"/>
</dbReference>
<reference evidence="2 3" key="1">
    <citation type="submission" date="2015-03" db="EMBL/GenBank/DDBJ databases">
        <title>Draft genome sequence of Luteibacter yeojuensis strain SU11.</title>
        <authorList>
            <person name="Sulaiman J."/>
            <person name="Priya K."/>
            <person name="Chan K.-G."/>
        </authorList>
    </citation>
    <scope>NUCLEOTIDE SEQUENCE [LARGE SCALE GENOMIC DNA]</scope>
    <source>
        <strain evidence="2 3">SU11</strain>
    </source>
</reference>
<dbReference type="EMBL" id="JZRB01000056">
    <property type="protein sequence ID" value="KJV26468.1"/>
    <property type="molecule type" value="Genomic_DNA"/>
</dbReference>
<protein>
    <submittedName>
        <fullName evidence="2">Carboxymethylenebutenolidase</fullName>
    </submittedName>
</protein>
<proteinExistence type="predicted"/>